<feature type="region of interest" description="Disordered" evidence="1">
    <location>
        <begin position="1"/>
        <end position="30"/>
    </location>
</feature>
<comment type="caution">
    <text evidence="2">The sequence shown here is derived from an EMBL/GenBank/DDBJ whole genome shotgun (WGS) entry which is preliminary data.</text>
</comment>
<dbReference type="Proteomes" id="UP001501570">
    <property type="component" value="Unassembled WGS sequence"/>
</dbReference>
<accession>A0ABP9SA71</accession>
<dbReference type="EMBL" id="BAABJQ010000017">
    <property type="protein sequence ID" value="GAA5192558.1"/>
    <property type="molecule type" value="Genomic_DNA"/>
</dbReference>
<keyword evidence="3" id="KW-1185">Reference proteome</keyword>
<organism evidence="2 3">
    <name type="scientific">Rugosimonospora acidiphila</name>
    <dbReference type="NCBI Taxonomy" id="556531"/>
    <lineage>
        <taxon>Bacteria</taxon>
        <taxon>Bacillati</taxon>
        <taxon>Actinomycetota</taxon>
        <taxon>Actinomycetes</taxon>
        <taxon>Micromonosporales</taxon>
        <taxon>Micromonosporaceae</taxon>
        <taxon>Rugosimonospora</taxon>
    </lineage>
</organism>
<proteinExistence type="predicted"/>
<evidence type="ECO:0000313" key="3">
    <source>
        <dbReference type="Proteomes" id="UP001501570"/>
    </source>
</evidence>
<protein>
    <submittedName>
        <fullName evidence="2">Uncharacterized protein</fullName>
    </submittedName>
</protein>
<evidence type="ECO:0000313" key="2">
    <source>
        <dbReference type="EMBL" id="GAA5192558.1"/>
    </source>
</evidence>
<name>A0ABP9SA71_9ACTN</name>
<sequence>MGTATWANPGQRYGSALDHPAHSPDLANPAQPTLSTVVVTVHRMDLRNLRLGFRDDAQRRRAQRVIHDRLADDRLQDECRYLMKFWWQLSMSYQEVTIGELRGHLTADKLHAVEALIEAIHRSPEDIDTWIARATVAFPVIHDRGNPE</sequence>
<reference evidence="3" key="1">
    <citation type="journal article" date="2019" name="Int. J. Syst. Evol. Microbiol.">
        <title>The Global Catalogue of Microorganisms (GCM) 10K type strain sequencing project: providing services to taxonomists for standard genome sequencing and annotation.</title>
        <authorList>
            <consortium name="The Broad Institute Genomics Platform"/>
            <consortium name="The Broad Institute Genome Sequencing Center for Infectious Disease"/>
            <person name="Wu L."/>
            <person name="Ma J."/>
        </authorList>
    </citation>
    <scope>NUCLEOTIDE SEQUENCE [LARGE SCALE GENOMIC DNA]</scope>
    <source>
        <strain evidence="3">JCM 18304</strain>
    </source>
</reference>
<evidence type="ECO:0000256" key="1">
    <source>
        <dbReference type="SAM" id="MobiDB-lite"/>
    </source>
</evidence>
<gene>
    <name evidence="2" type="ORF">GCM10023322_52440</name>
</gene>